<keyword evidence="4 8" id="KW-0653">Protein transport</keyword>
<evidence type="ECO:0000256" key="4">
    <source>
        <dbReference type="ARBA" id="ARBA00022927"/>
    </source>
</evidence>
<reference evidence="11 12" key="1">
    <citation type="journal article" date="2024" name="Nat. Commun.">
        <title>Phylogenomics reveals the evolutionary origins of lichenization in chlorophyte algae.</title>
        <authorList>
            <person name="Puginier C."/>
            <person name="Libourel C."/>
            <person name="Otte J."/>
            <person name="Skaloud P."/>
            <person name="Haon M."/>
            <person name="Grisel S."/>
            <person name="Petersen M."/>
            <person name="Berrin J.G."/>
            <person name="Delaux P.M."/>
            <person name="Dal Grande F."/>
            <person name="Keller J."/>
        </authorList>
    </citation>
    <scope>NUCLEOTIDE SEQUENCE [LARGE SCALE GENOMIC DNA]</scope>
    <source>
        <strain evidence="11 12">SAG 2145</strain>
    </source>
</reference>
<dbReference type="GO" id="GO:0005484">
    <property type="term" value="F:SNAP receptor activity"/>
    <property type="evidence" value="ECO:0007669"/>
    <property type="project" value="InterPro"/>
</dbReference>
<feature type="region of interest" description="Disordered" evidence="9">
    <location>
        <begin position="114"/>
        <end position="134"/>
    </location>
</feature>
<evidence type="ECO:0000256" key="2">
    <source>
        <dbReference type="ARBA" id="ARBA00022448"/>
    </source>
</evidence>
<keyword evidence="7 8" id="KW-0472">Membrane</keyword>
<protein>
    <recommendedName>
        <fullName evidence="8">Membrin</fullName>
    </recommendedName>
</protein>
<dbReference type="GO" id="GO:0006906">
    <property type="term" value="P:vesicle fusion"/>
    <property type="evidence" value="ECO:0007669"/>
    <property type="project" value="TreeGrafter"/>
</dbReference>
<evidence type="ECO:0000256" key="8">
    <source>
        <dbReference type="PIRNR" id="PIRNR028865"/>
    </source>
</evidence>
<dbReference type="GO" id="GO:0015031">
    <property type="term" value="P:protein transport"/>
    <property type="evidence" value="ECO:0007669"/>
    <property type="project" value="UniProtKB-KW"/>
</dbReference>
<dbReference type="GO" id="GO:0005789">
    <property type="term" value="C:endoplasmic reticulum membrane"/>
    <property type="evidence" value="ECO:0007669"/>
    <property type="project" value="TreeGrafter"/>
</dbReference>
<comment type="caution">
    <text evidence="11">The sequence shown here is derived from an EMBL/GenBank/DDBJ whole genome shotgun (WGS) entry which is preliminary data.</text>
</comment>
<evidence type="ECO:0000256" key="1">
    <source>
        <dbReference type="ARBA" id="ARBA00004409"/>
    </source>
</evidence>
<accession>A0AAW1RHC6</accession>
<dbReference type="Gene3D" id="1.20.5.110">
    <property type="match status" value="1"/>
</dbReference>
<evidence type="ECO:0000256" key="3">
    <source>
        <dbReference type="ARBA" id="ARBA00022692"/>
    </source>
</evidence>
<name>A0AAW1RHC6_9CHLO</name>
<comment type="similarity">
    <text evidence="8">Belongs to the GOSR2 family.</text>
</comment>
<keyword evidence="3 10" id="KW-0812">Transmembrane</keyword>
<dbReference type="PANTHER" id="PTHR21230:SF1">
    <property type="entry name" value="GOLGI SNAP RECEPTOR COMPLEX MEMBER 2"/>
    <property type="match status" value="1"/>
</dbReference>
<proteinExistence type="inferred from homology"/>
<dbReference type="GO" id="GO:0000149">
    <property type="term" value="F:SNARE binding"/>
    <property type="evidence" value="ECO:0007669"/>
    <property type="project" value="TreeGrafter"/>
</dbReference>
<dbReference type="SUPFAM" id="SSF58038">
    <property type="entry name" value="SNARE fusion complex"/>
    <property type="match status" value="1"/>
</dbReference>
<dbReference type="Proteomes" id="UP001438707">
    <property type="component" value="Unassembled WGS sequence"/>
</dbReference>
<dbReference type="AlphaFoldDB" id="A0AAW1RHC6"/>
<keyword evidence="6" id="KW-0333">Golgi apparatus</keyword>
<evidence type="ECO:0000256" key="6">
    <source>
        <dbReference type="ARBA" id="ARBA00023034"/>
    </source>
</evidence>
<dbReference type="GO" id="GO:0012507">
    <property type="term" value="C:ER to Golgi transport vesicle membrane"/>
    <property type="evidence" value="ECO:0007669"/>
    <property type="project" value="TreeGrafter"/>
</dbReference>
<dbReference type="PIRSF" id="PIRSF028865">
    <property type="entry name" value="Membrin-2"/>
    <property type="match status" value="1"/>
</dbReference>
<evidence type="ECO:0000256" key="10">
    <source>
        <dbReference type="SAM" id="Phobius"/>
    </source>
</evidence>
<dbReference type="GO" id="GO:0000139">
    <property type="term" value="C:Golgi membrane"/>
    <property type="evidence" value="ECO:0007669"/>
    <property type="project" value="UniProtKB-SubCell"/>
</dbReference>
<dbReference type="Pfam" id="PF12352">
    <property type="entry name" value="V-SNARE_C"/>
    <property type="match status" value="1"/>
</dbReference>
<keyword evidence="12" id="KW-1185">Reference proteome</keyword>
<dbReference type="PANTHER" id="PTHR21230">
    <property type="entry name" value="VESICLE TRANSPORT V-SNARE PROTEIN VTI1-RELATED"/>
    <property type="match status" value="1"/>
</dbReference>
<dbReference type="GO" id="GO:0031201">
    <property type="term" value="C:SNARE complex"/>
    <property type="evidence" value="ECO:0007669"/>
    <property type="project" value="TreeGrafter"/>
</dbReference>
<dbReference type="InterPro" id="IPR027027">
    <property type="entry name" value="GOSR2/Membrin/Bos1"/>
</dbReference>
<evidence type="ECO:0000313" key="11">
    <source>
        <dbReference type="EMBL" id="KAK9833221.1"/>
    </source>
</evidence>
<feature type="transmembrane region" description="Helical" evidence="10">
    <location>
        <begin position="207"/>
        <end position="227"/>
    </location>
</feature>
<evidence type="ECO:0000256" key="5">
    <source>
        <dbReference type="ARBA" id="ARBA00022989"/>
    </source>
</evidence>
<organism evidence="11 12">
    <name type="scientific">Apatococcus lobatus</name>
    <dbReference type="NCBI Taxonomy" id="904363"/>
    <lineage>
        <taxon>Eukaryota</taxon>
        <taxon>Viridiplantae</taxon>
        <taxon>Chlorophyta</taxon>
        <taxon>core chlorophytes</taxon>
        <taxon>Trebouxiophyceae</taxon>
        <taxon>Chlorellales</taxon>
        <taxon>Chlorellaceae</taxon>
        <taxon>Apatococcus</taxon>
    </lineage>
</organism>
<evidence type="ECO:0000313" key="12">
    <source>
        <dbReference type="Proteomes" id="UP001438707"/>
    </source>
</evidence>
<comment type="subcellular location">
    <subcellularLocation>
        <location evidence="1">Golgi apparatus membrane</location>
        <topology evidence="1">Single-pass type IV membrane protein</topology>
    </subcellularLocation>
</comment>
<evidence type="ECO:0000256" key="7">
    <source>
        <dbReference type="ARBA" id="ARBA00023136"/>
    </source>
</evidence>
<dbReference type="EMBL" id="JALJOS010000011">
    <property type="protein sequence ID" value="KAK9833221.1"/>
    <property type="molecule type" value="Genomic_DNA"/>
</dbReference>
<comment type="function">
    <text evidence="8">Involved in transport of proteins from the cis/medial-Golgi to the trans-Golgi network.</text>
</comment>
<dbReference type="GO" id="GO:0031902">
    <property type="term" value="C:late endosome membrane"/>
    <property type="evidence" value="ECO:0007669"/>
    <property type="project" value="TreeGrafter"/>
</dbReference>
<keyword evidence="2 8" id="KW-0813">Transport</keyword>
<gene>
    <name evidence="11" type="ORF">WJX74_010791</name>
</gene>
<sequence>MADLTTLHKSARTLILSLREGMEQLERAETGGTFVHESSLKKTQTQRLADLQSISERMDSAWRMQSMRESAAKCDVWRRKVEQVSEEVMFLQQALDKHLQREGRRNAEARERAELLSRRSGQAGPSYAGGGWGGEAMAGEQARGHVSNSSRMLEEAFETGSAILSSMAGQRERLKSAQRRALDVMNSVGLSTSLLRVIERRQRMDQIIVYGGMVAVVVILTLIWWFWRR</sequence>
<evidence type="ECO:0000256" key="9">
    <source>
        <dbReference type="SAM" id="MobiDB-lite"/>
    </source>
</evidence>
<keyword evidence="5 10" id="KW-1133">Transmembrane helix</keyword>